<feature type="transmembrane region" description="Helical" evidence="7">
    <location>
        <begin position="289"/>
        <end position="320"/>
    </location>
</feature>
<dbReference type="InterPro" id="IPR003593">
    <property type="entry name" value="AAA+_ATPase"/>
</dbReference>
<evidence type="ECO:0000256" key="3">
    <source>
        <dbReference type="ARBA" id="ARBA00022741"/>
    </source>
</evidence>
<name>A0ABV1D3A4_9FIRM</name>
<evidence type="ECO:0000256" key="5">
    <source>
        <dbReference type="ARBA" id="ARBA00022989"/>
    </source>
</evidence>
<proteinExistence type="predicted"/>
<reference evidence="10 11" key="1">
    <citation type="submission" date="2024-03" db="EMBL/GenBank/DDBJ databases">
        <title>Human intestinal bacterial collection.</title>
        <authorList>
            <person name="Pauvert C."/>
            <person name="Hitch T.C.A."/>
            <person name="Clavel T."/>
        </authorList>
    </citation>
    <scope>NUCLEOTIDE SEQUENCE [LARGE SCALE GENOMIC DNA]</scope>
    <source>
        <strain evidence="10 11">CLA-SR-H021</strain>
    </source>
</reference>
<dbReference type="Pfam" id="PF00664">
    <property type="entry name" value="ABC_membrane"/>
    <property type="match status" value="1"/>
</dbReference>
<dbReference type="InterPro" id="IPR027417">
    <property type="entry name" value="P-loop_NTPase"/>
</dbReference>
<dbReference type="Proteomes" id="UP001454086">
    <property type="component" value="Unassembled WGS sequence"/>
</dbReference>
<dbReference type="PROSITE" id="PS50893">
    <property type="entry name" value="ABC_TRANSPORTER_2"/>
    <property type="match status" value="1"/>
</dbReference>
<dbReference type="PANTHER" id="PTHR24221:SF499">
    <property type="entry name" value="FATTY ACID ABC TRANSPORTER ATP-BINDING_PERMEASE PROTEIN"/>
    <property type="match status" value="1"/>
</dbReference>
<evidence type="ECO:0000313" key="10">
    <source>
        <dbReference type="EMBL" id="MEQ2424877.1"/>
    </source>
</evidence>
<organism evidence="10 11">
    <name type="scientific">Enterocloster hominis</name>
    <name type="common">ex Hitch et al. 2024</name>
    <dbReference type="NCBI Taxonomy" id="1917870"/>
    <lineage>
        <taxon>Bacteria</taxon>
        <taxon>Bacillati</taxon>
        <taxon>Bacillota</taxon>
        <taxon>Clostridia</taxon>
        <taxon>Lachnospirales</taxon>
        <taxon>Lachnospiraceae</taxon>
        <taxon>Enterocloster</taxon>
    </lineage>
</organism>
<accession>A0ABV1D3A4</accession>
<dbReference type="SUPFAM" id="SSF90123">
    <property type="entry name" value="ABC transporter transmembrane region"/>
    <property type="match status" value="1"/>
</dbReference>
<dbReference type="PROSITE" id="PS50929">
    <property type="entry name" value="ABC_TM1F"/>
    <property type="match status" value="1"/>
</dbReference>
<dbReference type="Gene3D" id="3.40.50.300">
    <property type="entry name" value="P-loop containing nucleotide triphosphate hydrolases"/>
    <property type="match status" value="1"/>
</dbReference>
<evidence type="ECO:0000259" key="8">
    <source>
        <dbReference type="PROSITE" id="PS50893"/>
    </source>
</evidence>
<keyword evidence="4 10" id="KW-0067">ATP-binding</keyword>
<dbReference type="EMBL" id="JBBMFM010000020">
    <property type="protein sequence ID" value="MEQ2424877.1"/>
    <property type="molecule type" value="Genomic_DNA"/>
</dbReference>
<dbReference type="CDD" id="cd18547">
    <property type="entry name" value="ABC_6TM_Tm288_like"/>
    <property type="match status" value="1"/>
</dbReference>
<evidence type="ECO:0000313" key="11">
    <source>
        <dbReference type="Proteomes" id="UP001454086"/>
    </source>
</evidence>
<dbReference type="InterPro" id="IPR011527">
    <property type="entry name" value="ABC1_TM_dom"/>
</dbReference>
<evidence type="ECO:0000256" key="7">
    <source>
        <dbReference type="SAM" id="Phobius"/>
    </source>
</evidence>
<dbReference type="Pfam" id="PF00005">
    <property type="entry name" value="ABC_tran"/>
    <property type="match status" value="1"/>
</dbReference>
<dbReference type="SUPFAM" id="SSF52540">
    <property type="entry name" value="P-loop containing nucleoside triphosphate hydrolases"/>
    <property type="match status" value="1"/>
</dbReference>
<feature type="transmembrane region" description="Helical" evidence="7">
    <location>
        <begin position="20"/>
        <end position="45"/>
    </location>
</feature>
<keyword evidence="6 7" id="KW-0472">Membrane</keyword>
<keyword evidence="11" id="KW-1185">Reference proteome</keyword>
<dbReference type="InterPro" id="IPR003439">
    <property type="entry name" value="ABC_transporter-like_ATP-bd"/>
</dbReference>
<dbReference type="InterPro" id="IPR039421">
    <property type="entry name" value="Type_1_exporter"/>
</dbReference>
<keyword evidence="5 7" id="KW-1133">Transmembrane helix</keyword>
<feature type="domain" description="ABC transmembrane type-1" evidence="9">
    <location>
        <begin position="33"/>
        <end position="340"/>
    </location>
</feature>
<feature type="transmembrane region" description="Helical" evidence="7">
    <location>
        <begin position="92"/>
        <end position="113"/>
    </location>
</feature>
<dbReference type="CDD" id="cd03254">
    <property type="entry name" value="ABCC_Glucan_exporter_like"/>
    <property type="match status" value="1"/>
</dbReference>
<evidence type="ECO:0000256" key="4">
    <source>
        <dbReference type="ARBA" id="ARBA00022840"/>
    </source>
</evidence>
<comment type="subcellular location">
    <subcellularLocation>
        <location evidence="1">Cell membrane</location>
        <topology evidence="1">Multi-pass membrane protein</topology>
    </subcellularLocation>
</comment>
<evidence type="ECO:0000256" key="1">
    <source>
        <dbReference type="ARBA" id="ARBA00004651"/>
    </source>
</evidence>
<evidence type="ECO:0000259" key="9">
    <source>
        <dbReference type="PROSITE" id="PS50929"/>
    </source>
</evidence>
<gene>
    <name evidence="10" type="ORF">WMQ36_07820</name>
</gene>
<dbReference type="InterPro" id="IPR017871">
    <property type="entry name" value="ABC_transporter-like_CS"/>
</dbReference>
<keyword evidence="3" id="KW-0547">Nucleotide-binding</keyword>
<protein>
    <submittedName>
        <fullName evidence="10">ABC transporter ATP-binding protein</fullName>
    </submittedName>
</protein>
<dbReference type="PANTHER" id="PTHR24221">
    <property type="entry name" value="ATP-BINDING CASSETTE SUB-FAMILY B"/>
    <property type="match status" value="1"/>
</dbReference>
<dbReference type="PROSITE" id="PS00211">
    <property type="entry name" value="ABC_TRANSPORTER_1"/>
    <property type="match status" value="1"/>
</dbReference>
<feature type="transmembrane region" description="Helical" evidence="7">
    <location>
        <begin position="197"/>
        <end position="214"/>
    </location>
</feature>
<dbReference type="InterPro" id="IPR036640">
    <property type="entry name" value="ABC1_TM_sf"/>
</dbReference>
<feature type="domain" description="ABC transporter" evidence="8">
    <location>
        <begin position="407"/>
        <end position="641"/>
    </location>
</feature>
<dbReference type="GO" id="GO:0005524">
    <property type="term" value="F:ATP binding"/>
    <property type="evidence" value="ECO:0007669"/>
    <property type="project" value="UniProtKB-KW"/>
</dbReference>
<sequence length="647" mass="70974">MMDKKKTGRADESLKILKRVIGYMVSNYKGASAAVLACIIVSAAATLKGMMFIQSLVDDYIQPLLAQAVKGRAAGNTQAAGTVLRELDFAPLFTALCGLAALYLIGVITAYAYNRIMVTVSQGTMERLREELFRKMESLPIRYFDTHAHGDIMSVYTNDVDTLRQLMSQSVPQVVNSAVTLAATAISMLVLNIPLSFMTFAMASVMLLVTRKLSGMSAAHFGRQQKDLGTVDGFIEEMMDGQKVVKVFCHEEQSKEDFDSLNEQLRDSADKANRYANLLMPVNANIGNLSYVLCAAAGALLALNGIGGITIGTIIAFVGLNKNFTQPITQISQQMNSVVMAAAGAARVFELLDEEPEKDDGYVEFVNVMENQDGTLKETKERTGVWAWKHPHRAEGTVTYKKMEGSVVFDGVDFGYDDSKMVLRDIKMFAEPGQKIAFVGSTGAGKTTITNLINRFYDIQDGKIRYDGININKIRKPALRRSLGIVLQDTHLFTGTVMDNIRYGKLDATDEECVNAARLANADSFIRRLPDGYETVLTGDGGSLSQGQRQLLAIARAAVADPPVLILDEATSSIDTRTESLVQAGMDALMKGRTTFVIAHRLSTIRNSDCIMVMEQGRIIERGSHDELIGRKGRYYQLYTGNFTEAC</sequence>
<evidence type="ECO:0000256" key="6">
    <source>
        <dbReference type="ARBA" id="ARBA00023136"/>
    </source>
</evidence>
<dbReference type="Gene3D" id="1.20.1560.10">
    <property type="entry name" value="ABC transporter type 1, transmembrane domain"/>
    <property type="match status" value="1"/>
</dbReference>
<keyword evidence="2 7" id="KW-0812">Transmembrane</keyword>
<evidence type="ECO:0000256" key="2">
    <source>
        <dbReference type="ARBA" id="ARBA00022692"/>
    </source>
</evidence>
<comment type="caution">
    <text evidence="10">The sequence shown here is derived from an EMBL/GenBank/DDBJ whole genome shotgun (WGS) entry which is preliminary data.</text>
</comment>
<dbReference type="SMART" id="SM00382">
    <property type="entry name" value="AAA"/>
    <property type="match status" value="1"/>
</dbReference>